<dbReference type="InterPro" id="IPR035584">
    <property type="entry name" value="PurF_N"/>
</dbReference>
<comment type="caution">
    <text evidence="12">The sequence shown here is derived from an EMBL/GenBank/DDBJ whole genome shotgun (WGS) entry which is preliminary data.</text>
</comment>
<comment type="similarity">
    <text evidence="2 8">In the C-terminal section; belongs to the purine/pyrimidine phosphoribosyltransferase family.</text>
</comment>
<dbReference type="GO" id="GO:0009113">
    <property type="term" value="P:purine nucleobase biosynthetic process"/>
    <property type="evidence" value="ECO:0007669"/>
    <property type="project" value="InterPro"/>
</dbReference>
<feature type="binding site" evidence="10">
    <location>
        <position position="303"/>
    </location>
    <ligand>
        <name>Mg(2+)</name>
        <dbReference type="ChEBI" id="CHEBI:18420"/>
    </ligand>
</feature>
<evidence type="ECO:0000256" key="3">
    <source>
        <dbReference type="ARBA" id="ARBA00011941"/>
    </source>
</evidence>
<evidence type="ECO:0000256" key="2">
    <source>
        <dbReference type="ARBA" id="ARBA00010138"/>
    </source>
</evidence>
<dbReference type="Proteomes" id="UP000193920">
    <property type="component" value="Unassembled WGS sequence"/>
</dbReference>
<comment type="catalytic activity">
    <reaction evidence="8">
        <text>5-phospho-beta-D-ribosylamine + L-glutamate + diphosphate = 5-phospho-alpha-D-ribose 1-diphosphate + L-glutamine + H2O</text>
        <dbReference type="Rhea" id="RHEA:14905"/>
        <dbReference type="ChEBI" id="CHEBI:15377"/>
        <dbReference type="ChEBI" id="CHEBI:29985"/>
        <dbReference type="ChEBI" id="CHEBI:33019"/>
        <dbReference type="ChEBI" id="CHEBI:58017"/>
        <dbReference type="ChEBI" id="CHEBI:58359"/>
        <dbReference type="ChEBI" id="CHEBI:58681"/>
        <dbReference type="EC" id="2.4.2.14"/>
    </reaction>
</comment>
<keyword evidence="13" id="KW-1185">Reference proteome</keyword>
<feature type="binding site" evidence="10">
    <location>
        <position position="365"/>
    </location>
    <ligand>
        <name>Mg(2+)</name>
        <dbReference type="ChEBI" id="CHEBI:18420"/>
    </ligand>
</feature>
<keyword evidence="10" id="KW-0479">Metal-binding</keyword>
<feature type="active site" description="Nucleophile" evidence="9">
    <location>
        <position position="2"/>
    </location>
</feature>
<proteinExistence type="inferred from homology"/>
<dbReference type="SUPFAM" id="SSF56235">
    <property type="entry name" value="N-terminal nucleophile aminohydrolases (Ntn hydrolases)"/>
    <property type="match status" value="1"/>
</dbReference>
<dbReference type="GO" id="GO:0046872">
    <property type="term" value="F:metal ion binding"/>
    <property type="evidence" value="ECO:0007669"/>
    <property type="project" value="UniProtKB-KW"/>
</dbReference>
<keyword evidence="5 8" id="KW-0808">Transferase</keyword>
<evidence type="ECO:0000256" key="6">
    <source>
        <dbReference type="ARBA" id="ARBA00022755"/>
    </source>
</evidence>
<evidence type="ECO:0000256" key="1">
    <source>
        <dbReference type="ARBA" id="ARBA00005209"/>
    </source>
</evidence>
<evidence type="ECO:0000256" key="5">
    <source>
        <dbReference type="ARBA" id="ARBA00022679"/>
    </source>
</evidence>
<evidence type="ECO:0000313" key="12">
    <source>
        <dbReference type="EMBL" id="ORY22198.1"/>
    </source>
</evidence>
<dbReference type="InterPro" id="IPR000836">
    <property type="entry name" value="PRTase_dom"/>
</dbReference>
<dbReference type="Gene3D" id="3.60.20.10">
    <property type="entry name" value="Glutamine Phosphoribosylpyrophosphate, subunit 1, domain 1"/>
    <property type="match status" value="1"/>
</dbReference>
<reference evidence="12 13" key="1">
    <citation type="submission" date="2016-08" db="EMBL/GenBank/DDBJ databases">
        <title>A Parts List for Fungal Cellulosomes Revealed by Comparative Genomics.</title>
        <authorList>
            <consortium name="DOE Joint Genome Institute"/>
            <person name="Haitjema C.H."/>
            <person name="Gilmore S.P."/>
            <person name="Henske J.K."/>
            <person name="Solomon K.V."/>
            <person name="De Groot R."/>
            <person name="Kuo A."/>
            <person name="Mondo S.J."/>
            <person name="Salamov A.A."/>
            <person name="Labutti K."/>
            <person name="Zhao Z."/>
            <person name="Chiniquy J."/>
            <person name="Barry K."/>
            <person name="Brewer H.M."/>
            <person name="Purvine S.O."/>
            <person name="Wright A.T."/>
            <person name="Boxma B."/>
            <person name="Van Alen T."/>
            <person name="Hackstein J.H."/>
            <person name="Baker S.E."/>
            <person name="Grigoriev I.V."/>
            <person name="O'Malley M.A."/>
        </authorList>
    </citation>
    <scope>NUCLEOTIDE SEQUENCE [LARGE SCALE GENOMIC DNA]</scope>
    <source>
        <strain evidence="12 13">G1</strain>
    </source>
</reference>
<dbReference type="PANTHER" id="PTHR11907">
    <property type="entry name" value="AMIDOPHOSPHORIBOSYLTRANSFERASE"/>
    <property type="match status" value="1"/>
</dbReference>
<evidence type="ECO:0000256" key="7">
    <source>
        <dbReference type="ARBA" id="ARBA00022962"/>
    </source>
</evidence>
<comment type="pathway">
    <text evidence="1 8">Purine metabolism; IMP biosynthesis via de novo pathway; N(1)-(5-phospho-D-ribosyl)glycinamide from 5-phospho-alpha-D-ribose 1-diphosphate: step 1/2.</text>
</comment>
<protein>
    <recommendedName>
        <fullName evidence="3 8">Amidophosphoribosyltransferase</fullName>
        <shortName evidence="8">ATase</shortName>
        <ecNumber evidence="3 8">2.4.2.14</ecNumber>
    </recommendedName>
    <alternativeName>
        <fullName evidence="8">Glutamine phosphoribosylpyrophosphate amidotransferase</fullName>
    </alternativeName>
</protein>
<dbReference type="InterPro" id="IPR029057">
    <property type="entry name" value="PRTase-like"/>
</dbReference>
<dbReference type="Pfam" id="PF13522">
    <property type="entry name" value="GATase_6"/>
    <property type="match status" value="1"/>
</dbReference>
<feature type="binding site" evidence="10">
    <location>
        <position position="366"/>
    </location>
    <ligand>
        <name>Mg(2+)</name>
        <dbReference type="ChEBI" id="CHEBI:18420"/>
    </ligand>
</feature>
<gene>
    <name evidence="12" type="ORF">LY90DRAFT_662423</name>
</gene>
<dbReference type="PROSITE" id="PS51278">
    <property type="entry name" value="GATASE_TYPE_2"/>
    <property type="match status" value="1"/>
</dbReference>
<dbReference type="AlphaFoldDB" id="A0A1Y2AHW6"/>
<evidence type="ECO:0000256" key="10">
    <source>
        <dbReference type="PIRSR" id="PIRSR000485-2"/>
    </source>
</evidence>
<dbReference type="CDD" id="cd06223">
    <property type="entry name" value="PRTases_typeI"/>
    <property type="match status" value="1"/>
</dbReference>
<sequence>MCGISGILLADTSKNCSVEIYESLNVLQHRGQDAAGIVTCNKKGRLYQCKANGMVKDVFSQKSLMNLIGPMGVGHVRYPTAGTSSNSEAQPFYVNSPYGLNGNLTNAHELAKFLDEEAHRHINTDSDTELMLNIFADNLQQTGKFRVNEEDTFHAIKGIYQQCRGGYACIAMISGFGLIAFRDPNGIRPLIYGTRETPNGTDYMIASESVALDTLDFKQFVDVKPGEAVIITENGMSKRQLVTGAEFTPCIFEYVYFARPDSIIDGISVYKSRLAMGEALADSVVRKLGAKMDVDVVIPVPDTSRVAALQVSYKLRILYREGFIKNRYVGRTFIMPGQSERKKSVRRKLNAMDLEFQGKNVLIVDDSIVRGTTSREIIQMAREAGAKKVYFASCSPPIRFPNVYGIDMPTSKELIAYNRTEEEIAKELGADCVIYEELDDLIESCRKFNRDIKSFDTSVFNGKYVTGDVTKEYLEMLDRTRNDKAKVKEDIKAEVIGLYNKYGESS</sequence>
<dbReference type="NCBIfam" id="TIGR01134">
    <property type="entry name" value="purF"/>
    <property type="match status" value="1"/>
</dbReference>
<name>A0A1Y2AHW6_9FUNG</name>
<comment type="cofactor">
    <cofactor evidence="10">
        <name>Mg(2+)</name>
        <dbReference type="ChEBI" id="CHEBI:18420"/>
    </cofactor>
    <text evidence="10">Binds 1 Mg(2+) ion per subunit.</text>
</comment>
<dbReference type="GO" id="GO:0006189">
    <property type="term" value="P:'de novo' IMP biosynthetic process"/>
    <property type="evidence" value="ECO:0007669"/>
    <property type="project" value="UniProtKB-UniPathway"/>
</dbReference>
<dbReference type="InterPro" id="IPR017932">
    <property type="entry name" value="GATase_2_dom"/>
</dbReference>
<dbReference type="PIRSF" id="PIRSF000485">
    <property type="entry name" value="Amd_phspho_trans"/>
    <property type="match status" value="1"/>
</dbReference>
<dbReference type="Gene3D" id="3.40.50.2020">
    <property type="match status" value="1"/>
</dbReference>
<dbReference type="STRING" id="1754190.A0A1Y2AHW6"/>
<keyword evidence="6 8" id="KW-0658">Purine biosynthesis</keyword>
<dbReference type="Pfam" id="PF00156">
    <property type="entry name" value="Pribosyltran"/>
    <property type="match status" value="1"/>
</dbReference>
<dbReference type="InterPro" id="IPR005854">
    <property type="entry name" value="PurF"/>
</dbReference>
<dbReference type="GO" id="GO:0004044">
    <property type="term" value="F:amidophosphoribosyltransferase activity"/>
    <property type="evidence" value="ECO:0007669"/>
    <property type="project" value="UniProtKB-EC"/>
</dbReference>
<keyword evidence="10" id="KW-0460">Magnesium</keyword>
<dbReference type="InterPro" id="IPR029055">
    <property type="entry name" value="Ntn_hydrolases_N"/>
</dbReference>
<keyword evidence="4 8" id="KW-0328">Glycosyltransferase</keyword>
<dbReference type="CDD" id="cd00715">
    <property type="entry name" value="GPATase_N"/>
    <property type="match status" value="1"/>
</dbReference>
<feature type="domain" description="Glutamine amidotransferase type-2" evidence="11">
    <location>
        <begin position="2"/>
        <end position="234"/>
    </location>
</feature>
<accession>A0A1Y2AHW6</accession>
<dbReference type="HAMAP" id="MF_01931">
    <property type="entry name" value="PurF"/>
    <property type="match status" value="1"/>
</dbReference>
<keyword evidence="7" id="KW-0315">Glutamine amidotransferase</keyword>
<evidence type="ECO:0000256" key="4">
    <source>
        <dbReference type="ARBA" id="ARBA00022676"/>
    </source>
</evidence>
<dbReference type="SUPFAM" id="SSF53271">
    <property type="entry name" value="PRTase-like"/>
    <property type="match status" value="1"/>
</dbReference>
<dbReference type="EMBL" id="MCOG01000251">
    <property type="protein sequence ID" value="ORY22198.1"/>
    <property type="molecule type" value="Genomic_DNA"/>
</dbReference>
<dbReference type="EC" id="2.4.2.14" evidence="3 8"/>
<evidence type="ECO:0000259" key="11">
    <source>
        <dbReference type="PROSITE" id="PS51278"/>
    </source>
</evidence>
<evidence type="ECO:0000256" key="8">
    <source>
        <dbReference type="PIRNR" id="PIRNR000485"/>
    </source>
</evidence>
<organism evidence="12 13">
    <name type="scientific">Neocallimastix californiae</name>
    <dbReference type="NCBI Taxonomy" id="1754190"/>
    <lineage>
        <taxon>Eukaryota</taxon>
        <taxon>Fungi</taxon>
        <taxon>Fungi incertae sedis</taxon>
        <taxon>Chytridiomycota</taxon>
        <taxon>Chytridiomycota incertae sedis</taxon>
        <taxon>Neocallimastigomycetes</taxon>
        <taxon>Neocallimastigales</taxon>
        <taxon>Neocallimastigaceae</taxon>
        <taxon>Neocallimastix</taxon>
    </lineage>
</organism>
<evidence type="ECO:0000256" key="9">
    <source>
        <dbReference type="PIRSR" id="PIRSR000485-1"/>
    </source>
</evidence>
<dbReference type="UniPathway" id="UPA00074">
    <property type="reaction ID" value="UER00124"/>
</dbReference>
<dbReference type="OrthoDB" id="191723at2759"/>
<evidence type="ECO:0000313" key="13">
    <source>
        <dbReference type="Proteomes" id="UP000193920"/>
    </source>
</evidence>